<accession>A0ABQ8Q2C0</accession>
<dbReference type="PANTHER" id="PTHR42923">
    <property type="entry name" value="PROTOPORPHYRINOGEN OXIDASE"/>
    <property type="match status" value="1"/>
</dbReference>
<reference evidence="1" key="1">
    <citation type="submission" date="2022-08" db="EMBL/GenBank/DDBJ databases">
        <authorList>
            <consortium name="DOE Joint Genome Institute"/>
            <person name="Min B."/>
            <person name="Riley R."/>
            <person name="Sierra-Patev S."/>
            <person name="Naranjo-Ortiz M."/>
            <person name="Looney B."/>
            <person name="Konkel Z."/>
            <person name="Slot J.C."/>
            <person name="Sakamoto Y."/>
            <person name="Steenwyk J.L."/>
            <person name="Rokas A."/>
            <person name="Carro J."/>
            <person name="Camarero S."/>
            <person name="Ferreira P."/>
            <person name="Molpeceres G."/>
            <person name="Ruiz-Duenas F.J."/>
            <person name="Serrano A."/>
            <person name="Henrissat B."/>
            <person name="Drula E."/>
            <person name="Hughes K.W."/>
            <person name="Mata J.L."/>
            <person name="Ishikawa N.K."/>
            <person name="Vargas-Isla R."/>
            <person name="Ushijima S."/>
            <person name="Smith C.A."/>
            <person name="Ahrendt S."/>
            <person name="Andreopoulos W."/>
            <person name="He G."/>
            <person name="Labutti K."/>
            <person name="Lipzen A."/>
            <person name="Ng V."/>
            <person name="Sandor L."/>
            <person name="Barry K."/>
            <person name="Martinez A.T."/>
            <person name="Xiao Y."/>
            <person name="Gibbons J.G."/>
            <person name="Terashima K."/>
            <person name="Hibbett D.S."/>
            <person name="Grigoriev I.V."/>
        </authorList>
    </citation>
    <scope>NUCLEOTIDE SEQUENCE</scope>
    <source>
        <strain evidence="1">TFB10827</strain>
    </source>
</reference>
<dbReference type="Pfam" id="PF13450">
    <property type="entry name" value="NAD_binding_8"/>
    <property type="match status" value="1"/>
</dbReference>
<comment type="caution">
    <text evidence="1">The sequence shown here is derived from an EMBL/GenBank/DDBJ whole genome shotgun (WGS) entry which is preliminary data.</text>
</comment>
<dbReference type="PRINTS" id="PR00419">
    <property type="entry name" value="ADXRDTASE"/>
</dbReference>
<dbReference type="Gene3D" id="3.50.50.60">
    <property type="entry name" value="FAD/NAD(P)-binding domain"/>
    <property type="match status" value="1"/>
</dbReference>
<dbReference type="InterPro" id="IPR036188">
    <property type="entry name" value="FAD/NAD-bd_sf"/>
</dbReference>
<name>A0ABQ8Q2C0_9AGAR</name>
<evidence type="ECO:0000313" key="1">
    <source>
        <dbReference type="EMBL" id="KAJ3992741.1"/>
    </source>
</evidence>
<dbReference type="EMBL" id="MU790827">
    <property type="protein sequence ID" value="KAJ3992741.1"/>
    <property type="molecule type" value="Genomic_DNA"/>
</dbReference>
<dbReference type="Proteomes" id="UP001163828">
    <property type="component" value="Unassembled WGS sequence"/>
</dbReference>
<organism evidence="1 2">
    <name type="scientific">Lentinula boryana</name>
    <dbReference type="NCBI Taxonomy" id="40481"/>
    <lineage>
        <taxon>Eukaryota</taxon>
        <taxon>Fungi</taxon>
        <taxon>Dikarya</taxon>
        <taxon>Basidiomycota</taxon>
        <taxon>Agaricomycotina</taxon>
        <taxon>Agaricomycetes</taxon>
        <taxon>Agaricomycetidae</taxon>
        <taxon>Agaricales</taxon>
        <taxon>Marasmiineae</taxon>
        <taxon>Omphalotaceae</taxon>
        <taxon>Lentinula</taxon>
    </lineage>
</organism>
<dbReference type="InterPro" id="IPR050464">
    <property type="entry name" value="Zeta_carotene_desat/Oxidored"/>
</dbReference>
<sequence>MSADCETGRPKRVLVVGAGAAGMACADTLAQHPDRFHVSVVEAQSHCGGQMFSIPIDQKEYGARWLNQGVQGGSHIYHHTFYVFKNVDLQVSFGKGNTFWTNVYPTQLVARHSKDIKRFSWAIKVMRWFELIFAMIPIKVSLKMFFFSDDLALFLGTGNATPNLPTVMMERLYTSPTYGMWYPIDRKMLTSNLPPMVVFPEATAVYSDWKESLEKRGVSIRLDTQVKQVLARSQQDGVRVSIIRKLKSNVSSLPSADASDPEQKVKQSENDAIEEELLEETYDGIVFCVLADTAKQILGKEARWIEKKVLGSTIWSDDVTVTHNDLDYMERWYELQYNDHVAVSDLSGRDESGRVEKAKKLFQPMYLIKQTPADARKLEMSFDCSAFQYQLPKDVPLEKHVFQTIFLNKKHVDTWSKNEIRPEKIIAENWWHQLCHSYTHYLFVVPFLFCLNRVRSHRYHTRFAGSWTLVNAHEVAVISGIAAAYSLGADYPKELKEDRFARLCFRLYLLLVHWRWFEP</sequence>
<keyword evidence="2" id="KW-1185">Reference proteome</keyword>
<evidence type="ECO:0000313" key="2">
    <source>
        <dbReference type="Proteomes" id="UP001163828"/>
    </source>
</evidence>
<protein>
    <submittedName>
        <fullName evidence="1">FAD/NAD(P)-binding domain-containing protein</fullName>
    </submittedName>
</protein>
<dbReference type="SUPFAM" id="SSF51905">
    <property type="entry name" value="FAD/NAD(P)-binding domain"/>
    <property type="match status" value="1"/>
</dbReference>
<dbReference type="PANTHER" id="PTHR42923:SF20">
    <property type="entry name" value="FLAVIN-CONTAINING AMINE OXIDASEDEHYDROGENASE"/>
    <property type="match status" value="1"/>
</dbReference>
<proteinExistence type="predicted"/>
<gene>
    <name evidence="1" type="ORF">F5050DRAFT_866334</name>
</gene>